<reference evidence="1" key="1">
    <citation type="submission" date="2008-01" db="EMBL/GenBank/DDBJ databases">
        <authorList>
            <person name="Fulton L."/>
            <person name="Clifton S."/>
            <person name="Fulton B."/>
            <person name="Xu J."/>
            <person name="Minx P."/>
            <person name="Pepin K.H."/>
            <person name="Johnson M."/>
            <person name="Thiruvilangam P."/>
            <person name="Bhonagiri V."/>
            <person name="Nash W.E."/>
            <person name="Mardis E.R."/>
            <person name="Wilson R.K."/>
        </authorList>
    </citation>
    <scope>NUCLEOTIDE SEQUENCE [LARGE SCALE GENOMIC DNA]</scope>
    <source>
        <strain evidence="1">DSM 17244</strain>
    </source>
</reference>
<organism evidence="1 2">
    <name type="scientific">Anaerofustis stercorihominis DSM 17244</name>
    <dbReference type="NCBI Taxonomy" id="445971"/>
    <lineage>
        <taxon>Bacteria</taxon>
        <taxon>Bacillati</taxon>
        <taxon>Bacillota</taxon>
        <taxon>Clostridia</taxon>
        <taxon>Eubacteriales</taxon>
        <taxon>Eubacteriaceae</taxon>
        <taxon>Anaerofustis</taxon>
    </lineage>
</organism>
<dbReference type="OrthoDB" id="2619867at2"/>
<accession>B1C7L9</accession>
<dbReference type="RefSeq" id="WP_007049170.1">
    <property type="nucleotide sequence ID" value="NZ_DS560015.1"/>
</dbReference>
<evidence type="ECO:0000313" key="2">
    <source>
        <dbReference type="Proteomes" id="UP000005178"/>
    </source>
</evidence>
<proteinExistence type="predicted"/>
<evidence type="ECO:0000313" key="1">
    <source>
        <dbReference type="EMBL" id="EDS73006.1"/>
    </source>
</evidence>
<dbReference type="HOGENOM" id="CLU_409201_0_0_9"/>
<dbReference type="Proteomes" id="UP000005178">
    <property type="component" value="Unassembled WGS sequence"/>
</dbReference>
<comment type="caution">
    <text evidence="1">The sequence shown here is derived from an EMBL/GenBank/DDBJ whole genome shotgun (WGS) entry which is preliminary data.</text>
</comment>
<dbReference type="STRING" id="445971.ANASTE_00721"/>
<gene>
    <name evidence="1" type="ORF">ANASTE_00721</name>
</gene>
<keyword evidence="2" id="KW-1185">Reference proteome</keyword>
<dbReference type="GeneID" id="97999619"/>
<protein>
    <submittedName>
        <fullName evidence="1">Uncharacterized protein</fullName>
    </submittedName>
</protein>
<dbReference type="AlphaFoldDB" id="B1C7L9"/>
<name>B1C7L9_9FIRM</name>
<dbReference type="eggNOG" id="ENOG502ZCHM">
    <property type="taxonomic scope" value="Bacteria"/>
</dbReference>
<sequence length="671" mass="75704">MANIITKTYGEIRGVDFSREARNVKENRSPDMVNMWKDYNDDSQCIVTREGYRLVADVSDLIEGETSDKEVYGIHVYTTSGSSKALLHAGNKLYLWKEFPSNLQTEGLVPIAEGMGTVRSSSFMYNDNLYLNDGVTYYKYNGKELIDITNIARIDEQVLSINKDVRESGLDIPYIPTTTIARIPGGGGDTYQNVNLLTPWRKNSFLGDGTAKEYSLDTTDLTTDSIDYIKVWINDEYIDSESNYKVVSVNKKTGTVTFNNAPSKPATIGQDNVVIMFYKKIEGYKDRINECTMNTVFDNRAFFSGNGTYKNGLFHSELNDPEYISDLGYYQDGTDNEAITSIVVGGSVLWVFKDGREGGNNLFYHIPTNQNLTVTTFAGKTETKITKTYPSKQGKCSSGTFGCGINFLDDICFLSKEGMFGLQYSDLNSDIYSMDFVCSRSRLINPRLVSEKNLLKASVDIYKGYLCLLIDGSMYLADSRCTYSSNNGYEYEWYYFSDLRVIKGDKINNGVYLKSFDNRLFFGTSGGEVCVFDEDMYKDNGEGLKNYITLKSDNFGNINHLKTTSKRGGIAKFKVMGNSGANIYVRTNKTKEFGLVSSYRNEGFSFQGFNFGNVSFLLNQDNNYQVVKSKQKKFNELQVMIKGESEDGKEDKPFGFFSLTFEAFEGSYIKR</sequence>
<dbReference type="EMBL" id="ABIL02000005">
    <property type="protein sequence ID" value="EDS73006.1"/>
    <property type="molecule type" value="Genomic_DNA"/>
</dbReference>
<reference evidence="1" key="2">
    <citation type="submission" date="2013-08" db="EMBL/GenBank/DDBJ databases">
        <title>Draft genome sequence of Anaerofustis stercorihominis (DSM 17244).</title>
        <authorList>
            <person name="Sudarsanam P."/>
            <person name="Ley R."/>
            <person name="Guruge J."/>
            <person name="Turnbaugh P.J."/>
            <person name="Mahowald M."/>
            <person name="Liep D."/>
            <person name="Gordon J."/>
        </authorList>
    </citation>
    <scope>NUCLEOTIDE SEQUENCE</scope>
    <source>
        <strain evidence="1">DSM 17244</strain>
    </source>
</reference>